<reference evidence="2 3" key="1">
    <citation type="submission" date="2018-12" db="EMBL/GenBank/DDBJ databases">
        <title>Genome sequencing of Eikenella corrodens KCOM 3110 (= JS217).</title>
        <authorList>
            <person name="Koo J.-K."/>
            <person name="Park S.-N."/>
            <person name="Lim Y.K."/>
        </authorList>
    </citation>
    <scope>NUCLEOTIDE SEQUENCE [LARGE SCALE GENOMIC DNA]</scope>
    <source>
        <strain evidence="2 3">KCOM 3110</strain>
    </source>
</reference>
<dbReference type="EMBL" id="CP034670">
    <property type="protein sequence ID" value="AZR59799.1"/>
    <property type="molecule type" value="Genomic_DNA"/>
</dbReference>
<protein>
    <submittedName>
        <fullName evidence="2">Uncharacterized protein</fullName>
    </submittedName>
</protein>
<dbReference type="EMBL" id="CP034670">
    <property type="protein sequence ID" value="AZR59811.1"/>
    <property type="molecule type" value="Genomic_DNA"/>
</dbReference>
<name>A0A3S9SJU9_EIKCO</name>
<proteinExistence type="predicted"/>
<gene>
    <name evidence="1" type="ORF">ELB75_07050</name>
    <name evidence="2" type="ORF">ELB75_07115</name>
</gene>
<dbReference type="AlphaFoldDB" id="A0A3S9SJU9"/>
<evidence type="ECO:0000313" key="3">
    <source>
        <dbReference type="Proteomes" id="UP000282435"/>
    </source>
</evidence>
<dbReference type="Proteomes" id="UP000282435">
    <property type="component" value="Chromosome"/>
</dbReference>
<organism evidence="2 3">
    <name type="scientific">Eikenella corrodens</name>
    <dbReference type="NCBI Taxonomy" id="539"/>
    <lineage>
        <taxon>Bacteria</taxon>
        <taxon>Pseudomonadati</taxon>
        <taxon>Pseudomonadota</taxon>
        <taxon>Betaproteobacteria</taxon>
        <taxon>Neisseriales</taxon>
        <taxon>Neisseriaceae</taxon>
        <taxon>Eikenella</taxon>
    </lineage>
</organism>
<accession>A0A3S9SJU9</accession>
<dbReference type="RefSeq" id="WP_126983321.1">
    <property type="nucleotide sequence ID" value="NZ_CP034670.1"/>
</dbReference>
<evidence type="ECO:0000313" key="1">
    <source>
        <dbReference type="EMBL" id="AZR59799.1"/>
    </source>
</evidence>
<evidence type="ECO:0000313" key="2">
    <source>
        <dbReference type="EMBL" id="AZR59811.1"/>
    </source>
</evidence>
<sequence>MNSSSSTLRTFEISNTTRKRTDSHLLPVALDDIEGYEVVFKEDGKICFSTFFPSEWVNHKGATFDVGFEQACMMGHNFIGGGNG</sequence>